<evidence type="ECO:0000256" key="8">
    <source>
        <dbReference type="ARBA" id="ARBA00022884"/>
    </source>
</evidence>
<sequence>MFIEIPPKVDRILKTLEKAGFEAYAVGGCVRDRVLSDTPDDWDITTSAKPGQVKSLFHRTIDTGLQHGTVTVLLDKEGFEVTTYRVDGVYEDGRHPKDVTFTASLEEDLKRRDFTINAMAYNPKQGLVDPFGGLGDLEKKVIRCVGDPKERFTEDALRILRAVRFSAKLGFSIDPATENALSLLAPNLEKVSAERIQVELVKLLISDHPDYLRTAWRAGVTKIFLPEFDTCMETQQNTPYHMYSVGEHILHSLVNIRPDRVLRLTMLLHDIGKPVCRTTDENGRDHFKGHGPVGEKLAGEILRRLKFDNDTIRKVCRLIRWHDLRPKAEETQVRRAVNSIGEDLFPLYLEVQRADMLAQSLYRREQKEERLDAVEQIYHRICERGDCVSLKGLVISGRDLIQAGLKAGPSIGRILESLLDQVLEDPGKNNREYLLAQAEQLAVQNSEA</sequence>
<evidence type="ECO:0000256" key="5">
    <source>
        <dbReference type="ARBA" id="ARBA00022723"/>
    </source>
</evidence>
<dbReference type="Proteomes" id="UP001652409">
    <property type="component" value="Unassembled WGS sequence"/>
</dbReference>
<evidence type="ECO:0000256" key="1">
    <source>
        <dbReference type="ARBA" id="ARBA00001946"/>
    </source>
</evidence>
<gene>
    <name evidence="13" type="ORF">OCV61_00675</name>
</gene>
<dbReference type="InterPro" id="IPR032810">
    <property type="entry name" value="CCA-adding_enz_C"/>
</dbReference>
<evidence type="ECO:0000256" key="4">
    <source>
        <dbReference type="ARBA" id="ARBA00022695"/>
    </source>
</evidence>
<comment type="caution">
    <text evidence="13">The sequence shown here is derived from an EMBL/GenBank/DDBJ whole genome shotgun (WGS) entry which is preliminary data.</text>
</comment>
<protein>
    <submittedName>
        <fullName evidence="13">HD domain-containing protein</fullName>
    </submittedName>
</protein>
<keyword evidence="4" id="KW-0548">Nucleotidyltransferase</keyword>
<keyword evidence="3" id="KW-0819">tRNA processing</keyword>
<comment type="similarity">
    <text evidence="9">Belongs to the tRNA nucleotidyltransferase/poly(A) polymerase family.</text>
</comment>
<organism evidence="13 14">
    <name type="scientific">Blautia ammoniilytica</name>
    <dbReference type="NCBI Taxonomy" id="2981782"/>
    <lineage>
        <taxon>Bacteria</taxon>
        <taxon>Bacillati</taxon>
        <taxon>Bacillota</taxon>
        <taxon>Clostridia</taxon>
        <taxon>Lachnospirales</taxon>
        <taxon>Lachnospiraceae</taxon>
        <taxon>Blautia</taxon>
    </lineage>
</organism>
<evidence type="ECO:0000259" key="11">
    <source>
        <dbReference type="Pfam" id="PF12627"/>
    </source>
</evidence>
<dbReference type="Gene3D" id="1.10.246.80">
    <property type="match status" value="1"/>
</dbReference>
<proteinExistence type="inferred from homology"/>
<dbReference type="Gene3D" id="3.30.460.10">
    <property type="entry name" value="Beta Polymerase, domain 2"/>
    <property type="match status" value="1"/>
</dbReference>
<dbReference type="Pfam" id="PF12627">
    <property type="entry name" value="PolyA_pol_RNAbd"/>
    <property type="match status" value="1"/>
</dbReference>
<dbReference type="CDD" id="cd00077">
    <property type="entry name" value="HDc"/>
    <property type="match status" value="1"/>
</dbReference>
<evidence type="ECO:0000256" key="2">
    <source>
        <dbReference type="ARBA" id="ARBA00022679"/>
    </source>
</evidence>
<dbReference type="InterPro" id="IPR050264">
    <property type="entry name" value="Bact_CCA-adding_enz_type3_sf"/>
</dbReference>
<keyword evidence="2 9" id="KW-0808">Transferase</keyword>
<comment type="cofactor">
    <cofactor evidence="1">
        <name>Mg(2+)</name>
        <dbReference type="ChEBI" id="CHEBI:18420"/>
    </cofactor>
</comment>
<evidence type="ECO:0000256" key="9">
    <source>
        <dbReference type="RuleBase" id="RU003953"/>
    </source>
</evidence>
<evidence type="ECO:0000256" key="7">
    <source>
        <dbReference type="ARBA" id="ARBA00022842"/>
    </source>
</evidence>
<keyword evidence="6" id="KW-0547">Nucleotide-binding</keyword>
<feature type="domain" description="CCA-adding enzyme C-terminal" evidence="12">
    <location>
        <begin position="296"/>
        <end position="437"/>
    </location>
</feature>
<dbReference type="SUPFAM" id="SSF81301">
    <property type="entry name" value="Nucleotidyltransferase"/>
    <property type="match status" value="1"/>
</dbReference>
<keyword evidence="5" id="KW-0479">Metal-binding</keyword>
<dbReference type="InterPro" id="IPR003607">
    <property type="entry name" value="HD/PDEase_dom"/>
</dbReference>
<keyword evidence="7" id="KW-0460">Magnesium</keyword>
<dbReference type="PANTHER" id="PTHR46173">
    <property type="entry name" value="CCA TRNA NUCLEOTIDYLTRANSFERASE 1, MITOCHONDRIAL"/>
    <property type="match status" value="1"/>
</dbReference>
<dbReference type="CDD" id="cd05398">
    <property type="entry name" value="NT_ClassII-CCAase"/>
    <property type="match status" value="1"/>
</dbReference>
<keyword evidence="14" id="KW-1185">Reference proteome</keyword>
<dbReference type="InterPro" id="IPR002646">
    <property type="entry name" value="PolA_pol_head_dom"/>
</dbReference>
<evidence type="ECO:0000259" key="12">
    <source>
        <dbReference type="Pfam" id="PF13735"/>
    </source>
</evidence>
<feature type="domain" description="Poly A polymerase head" evidence="10">
    <location>
        <begin position="23"/>
        <end position="143"/>
    </location>
</feature>
<evidence type="ECO:0000259" key="10">
    <source>
        <dbReference type="Pfam" id="PF01743"/>
    </source>
</evidence>
<accession>A0ABT2TNZ6</accession>
<dbReference type="Pfam" id="PF01743">
    <property type="entry name" value="PolyA_pol"/>
    <property type="match status" value="1"/>
</dbReference>
<dbReference type="PANTHER" id="PTHR46173:SF1">
    <property type="entry name" value="CCA TRNA NUCLEOTIDYLTRANSFERASE 1, MITOCHONDRIAL"/>
    <property type="match status" value="1"/>
</dbReference>
<reference evidence="13 14" key="1">
    <citation type="journal article" date="2021" name="ISME Commun">
        <title>Automated analysis of genomic sequences facilitates high-throughput and comprehensive description of bacteria.</title>
        <authorList>
            <person name="Hitch T.C.A."/>
        </authorList>
    </citation>
    <scope>NUCLEOTIDE SEQUENCE [LARGE SCALE GENOMIC DNA]</scope>
    <source>
        <strain evidence="13 14">Sanger_23</strain>
    </source>
</reference>
<keyword evidence="8 9" id="KW-0694">RNA-binding</keyword>
<evidence type="ECO:0000313" key="14">
    <source>
        <dbReference type="Proteomes" id="UP001652409"/>
    </source>
</evidence>
<dbReference type="InterPro" id="IPR043519">
    <property type="entry name" value="NT_sf"/>
</dbReference>
<dbReference type="SUPFAM" id="SSF81891">
    <property type="entry name" value="Poly A polymerase C-terminal region-like"/>
    <property type="match status" value="1"/>
</dbReference>
<evidence type="ECO:0000313" key="13">
    <source>
        <dbReference type="EMBL" id="MCU6763926.1"/>
    </source>
</evidence>
<evidence type="ECO:0000256" key="3">
    <source>
        <dbReference type="ARBA" id="ARBA00022694"/>
    </source>
</evidence>
<evidence type="ECO:0000256" key="6">
    <source>
        <dbReference type="ARBA" id="ARBA00022741"/>
    </source>
</evidence>
<dbReference type="Gene3D" id="1.10.3090.10">
    <property type="entry name" value="cca-adding enzyme, domain 2"/>
    <property type="match status" value="1"/>
</dbReference>
<dbReference type="InterPro" id="IPR032828">
    <property type="entry name" value="PolyA_RNA-bd"/>
</dbReference>
<name>A0ABT2TNZ6_9FIRM</name>
<dbReference type="EMBL" id="JAOQJL010000001">
    <property type="protein sequence ID" value="MCU6763926.1"/>
    <property type="molecule type" value="Genomic_DNA"/>
</dbReference>
<dbReference type="Pfam" id="PF13735">
    <property type="entry name" value="tRNA_NucTran2_2"/>
    <property type="match status" value="1"/>
</dbReference>
<feature type="domain" description="tRNA nucleotidyltransferase/poly(A) polymerase RNA and SrmB- binding" evidence="11">
    <location>
        <begin position="170"/>
        <end position="230"/>
    </location>
</feature>
<dbReference type="RefSeq" id="WP_158420218.1">
    <property type="nucleotide sequence ID" value="NZ_JAOQJL010000001.1"/>
</dbReference>